<dbReference type="InterPro" id="IPR037978">
    <property type="entry name" value="TDRD7_LOTUS_3"/>
</dbReference>
<feature type="region of interest" description="Disordered" evidence="7">
    <location>
        <begin position="269"/>
        <end position="334"/>
    </location>
</feature>
<keyword evidence="2" id="KW-0963">Cytoplasm</keyword>
<evidence type="ECO:0000256" key="1">
    <source>
        <dbReference type="ARBA" id="ARBA00004496"/>
    </source>
</evidence>
<dbReference type="Pfam" id="PF00567">
    <property type="entry name" value="TUDOR"/>
    <property type="match status" value="3"/>
</dbReference>
<evidence type="ECO:0000256" key="7">
    <source>
        <dbReference type="SAM" id="MobiDB-lite"/>
    </source>
</evidence>
<dbReference type="PROSITE" id="PS50304">
    <property type="entry name" value="TUDOR"/>
    <property type="match status" value="1"/>
</dbReference>
<dbReference type="InterPro" id="IPR050621">
    <property type="entry name" value="Tudor_domain_containing"/>
</dbReference>
<organism evidence="10 11">
    <name type="scientific">Scleropages formosus</name>
    <name type="common">Asian bonytongue</name>
    <name type="synonym">Osteoglossum formosum</name>
    <dbReference type="NCBI Taxonomy" id="113540"/>
    <lineage>
        <taxon>Eukaryota</taxon>
        <taxon>Metazoa</taxon>
        <taxon>Chordata</taxon>
        <taxon>Craniata</taxon>
        <taxon>Vertebrata</taxon>
        <taxon>Euteleostomi</taxon>
        <taxon>Actinopterygii</taxon>
        <taxon>Neopterygii</taxon>
        <taxon>Teleostei</taxon>
        <taxon>Osteoglossocephala</taxon>
        <taxon>Osteoglossomorpha</taxon>
        <taxon>Osteoglossiformes</taxon>
        <taxon>Osteoglossidae</taxon>
        <taxon>Scleropages</taxon>
    </lineage>
</organism>
<dbReference type="Proteomes" id="UP000034805">
    <property type="component" value="Unassembled WGS sequence"/>
</dbReference>
<name>A0A0N8K1G6_SCLFO</name>
<dbReference type="PANTHER" id="PTHR22948">
    <property type="entry name" value="TUDOR DOMAIN CONTAINING PROTEIN"/>
    <property type="match status" value="1"/>
</dbReference>
<feature type="domain" description="Tudor" evidence="8">
    <location>
        <begin position="1068"/>
        <end position="1125"/>
    </location>
</feature>
<evidence type="ECO:0000256" key="2">
    <source>
        <dbReference type="ARBA" id="ARBA00022490"/>
    </source>
</evidence>
<evidence type="ECO:0000313" key="10">
    <source>
        <dbReference type="EMBL" id="KPP74881.1"/>
    </source>
</evidence>
<protein>
    <submittedName>
        <fullName evidence="10">Tudor domain-containing protein 7B-like</fullName>
    </submittedName>
</protein>
<feature type="non-terminal residue" evidence="10">
    <location>
        <position position="1"/>
    </location>
</feature>
<dbReference type="Gene3D" id="2.40.50.90">
    <property type="match status" value="1"/>
</dbReference>
<dbReference type="SUPFAM" id="SSF63748">
    <property type="entry name" value="Tudor/PWWP/MBT"/>
    <property type="match status" value="2"/>
</dbReference>
<evidence type="ECO:0000259" key="9">
    <source>
        <dbReference type="PROSITE" id="PS51644"/>
    </source>
</evidence>
<dbReference type="InterPro" id="IPR002999">
    <property type="entry name" value="Tudor"/>
</dbReference>
<feature type="region of interest" description="Disordered" evidence="7">
    <location>
        <begin position="1"/>
        <end position="105"/>
    </location>
</feature>
<dbReference type="InterPro" id="IPR025605">
    <property type="entry name" value="OST-HTH/LOTUS_dom"/>
</dbReference>
<dbReference type="GO" id="GO:0070306">
    <property type="term" value="P:lens fiber cell differentiation"/>
    <property type="evidence" value="ECO:0007669"/>
    <property type="project" value="TreeGrafter"/>
</dbReference>
<keyword evidence="6" id="KW-0694">RNA-binding</keyword>
<dbReference type="GO" id="GO:0043186">
    <property type="term" value="C:P granule"/>
    <property type="evidence" value="ECO:0007669"/>
    <property type="project" value="TreeGrafter"/>
</dbReference>
<dbReference type="Gene3D" id="3.30.420.610">
    <property type="entry name" value="LOTUS domain-like"/>
    <property type="match status" value="3"/>
</dbReference>
<dbReference type="PANTHER" id="PTHR22948:SF14">
    <property type="entry name" value="TUDOR DOMAIN-CONTAINING PROTEIN 7"/>
    <property type="match status" value="1"/>
</dbReference>
<evidence type="ECO:0000313" key="11">
    <source>
        <dbReference type="Proteomes" id="UP000034805"/>
    </source>
</evidence>
<evidence type="ECO:0000256" key="4">
    <source>
        <dbReference type="ARBA" id="ARBA00022782"/>
    </source>
</evidence>
<dbReference type="GO" id="GO:0003723">
    <property type="term" value="F:RNA binding"/>
    <property type="evidence" value="ECO:0007669"/>
    <property type="project" value="UniProtKB-KW"/>
</dbReference>
<feature type="domain" description="HTH OST-type" evidence="9">
    <location>
        <begin position="450"/>
        <end position="520"/>
    </location>
</feature>
<dbReference type="Gene3D" id="2.30.30.140">
    <property type="match status" value="3"/>
</dbReference>
<feature type="compositionally biased region" description="Basic and acidic residues" evidence="7">
    <location>
        <begin position="522"/>
        <end position="533"/>
    </location>
</feature>
<feature type="domain" description="HTH OST-type" evidence="9">
    <location>
        <begin position="334"/>
        <end position="404"/>
    </location>
</feature>
<dbReference type="InterPro" id="IPR041966">
    <property type="entry name" value="LOTUS-like"/>
</dbReference>
<feature type="compositionally biased region" description="Basic and acidic residues" evidence="7">
    <location>
        <begin position="42"/>
        <end position="61"/>
    </location>
</feature>
<dbReference type="GO" id="GO:0034587">
    <property type="term" value="P:piRNA processing"/>
    <property type="evidence" value="ECO:0007669"/>
    <property type="project" value="TreeGrafter"/>
</dbReference>
<accession>A0A0N8K1G6</accession>
<reference evidence="10 11" key="1">
    <citation type="submission" date="2015-08" db="EMBL/GenBank/DDBJ databases">
        <title>The genome of the Asian arowana (Scleropages formosus).</title>
        <authorList>
            <person name="Tan M.H."/>
            <person name="Gan H.M."/>
            <person name="Croft L.J."/>
            <person name="Austin C.M."/>
        </authorList>
    </citation>
    <scope>NUCLEOTIDE SEQUENCE [LARGE SCALE GENOMIC DNA]</scope>
    <source>
        <strain evidence="10">Aro1</strain>
    </source>
</reference>
<dbReference type="STRING" id="113540.ENSSFOP00015001465"/>
<dbReference type="CDD" id="cd09974">
    <property type="entry name" value="LOTUS_3_TDRD7"/>
    <property type="match status" value="1"/>
</dbReference>
<feature type="compositionally biased region" description="Low complexity" evidence="7">
    <location>
        <begin position="964"/>
        <end position="989"/>
    </location>
</feature>
<comment type="caution">
    <text evidence="10">The sequence shown here is derived from an EMBL/GenBank/DDBJ whole genome shotgun (WGS) entry which is preliminary data.</text>
</comment>
<feature type="compositionally biased region" description="Basic and acidic residues" evidence="7">
    <location>
        <begin position="283"/>
        <end position="300"/>
    </location>
</feature>
<proteinExistence type="predicted"/>
<dbReference type="PROSITE" id="PS51644">
    <property type="entry name" value="HTH_OST"/>
    <property type="match status" value="3"/>
</dbReference>
<evidence type="ECO:0000256" key="5">
    <source>
        <dbReference type="ARBA" id="ARBA00022871"/>
    </source>
</evidence>
<keyword evidence="5" id="KW-0744">Spermatogenesis</keyword>
<feature type="region of interest" description="Disordered" evidence="7">
    <location>
        <begin position="408"/>
        <end position="452"/>
    </location>
</feature>
<keyword evidence="4" id="KW-0221">Differentiation</keyword>
<sequence>QPDGSALRRRRAPRRQDNQIVKGAKTDGGPSRSQVGVTVVEPVKDAEEPRAAQSPRPDRRAVPRSRGGGLRIASDRARLRLPARKLPRACQSGSPPRKRPGRAGMTDPELVKKMLRAVLQASKSGVSLSRLQAEYKSLTGEFIPHKQLGHSSLDGFLSTIPSVVKMERSRSGEVICFAVVCKETAHVAQLVARQRTNKKAGRPQLVNCQMRVKPAAPFMLNAKPRTSLRQPDRMGCTGRGMMHPSTGGRPAGHGDFRHPEGKVIVPQNKATSVPSRKPPITCEKSDKKVTLPSRFQKEVQAHLSRNPQQIGAPANLNEIAPPAKPRPPQSSSYNQQLVQNRLQEILSKYTNGFWVSKLPHMYRELYKQDFPTEALRDLELWSHICIVEKTCSSNPSELLLYPSEELSTAKSSPASTPSPRQSPLTRKLSGPTRPAVVSPAPSPPSSPAGLSPDVQAKLEELLAKYNSGLWAHALPKLFQDTYKTKFPQRVLDDLSLLEDVCTIDYPMPDNPKKAILYARSAEDKNRNRVEQRKPPSPTPGEPGRPLHMPGIATLLVPKEEYPSVLVVEAASTNSVGYSQAQETLEDQMREFYRQDNTKKVLTSPVVGQLAAVKAEEEEEILRAQVWEVTADKVKVQACHWQRHPKGSWDHKKCLEPFSQDPAVLKKFEIMACGKILLAEIVEREETPLVVLYDTSQDDDVNINATCMKALQDKSLESPLQVPPPVTVNSSHRNASVTNVCSDGTIYCQLPSRGLSKLAEVLEKTEAYFHSQVSPVLGLWTELVAQQVTSEFLVSKPFCGKICLARYKGRWSRVEITNLHGSRVLDIHFVDLGIPASVEVIELREVPSPFLRELVAIPPQAVKCCLADLPVKVGSWTPDAVLRLRDAVLGSTECSVKAGDGMLESSNGSQPLLALLQIAKVDESKRLVYVYLYTSKEVQDVEHSVNRQIADTDLWKHQKDVFLTSRSPGKRPGSAGSSAGSSTEGKSSPLPESPPPEQGDLRQGSPASPFQLPPLLELPPVGQNMDVYVTVACHPGHFVLQPWRDQYKLVVLMGEMILFYNKMEERPFRVEKNQICAAKVDNNWHRVLVKGVLASGLASVYELDYGKHELVSCAKLQPLIEEFQQLPFQAVTAQLAGVKPRQWSEEASIVFRNHVEKKPLVAQIEAVHEAPQPWDRKIAVYLVDTSEEERDICGCKRAPWPMSEGDVSCLGEREARSRRRRSSNVLRGLCLTLPGDLPASAVSSSCGRLELSHCGAQKYPYLVKVFSRDKAERSLKIAGIFRAG</sequence>
<dbReference type="GO" id="GO:0002089">
    <property type="term" value="P:lens morphogenesis in camera-type eye"/>
    <property type="evidence" value="ECO:0007669"/>
    <property type="project" value="TreeGrafter"/>
</dbReference>
<feature type="region of interest" description="Disordered" evidence="7">
    <location>
        <begin position="522"/>
        <end position="547"/>
    </location>
</feature>
<feature type="non-terminal residue" evidence="10">
    <location>
        <position position="1283"/>
    </location>
</feature>
<feature type="compositionally biased region" description="Low complexity" evidence="7">
    <location>
        <begin position="408"/>
        <end position="419"/>
    </location>
</feature>
<evidence type="ECO:0000259" key="8">
    <source>
        <dbReference type="PROSITE" id="PS50304"/>
    </source>
</evidence>
<dbReference type="GO" id="GO:0007283">
    <property type="term" value="P:spermatogenesis"/>
    <property type="evidence" value="ECO:0007669"/>
    <property type="project" value="UniProtKB-KW"/>
</dbReference>
<feature type="domain" description="HTH OST-type" evidence="9">
    <location>
        <begin position="107"/>
        <end position="180"/>
    </location>
</feature>
<dbReference type="EMBL" id="JARO02001625">
    <property type="protein sequence ID" value="KPP74881.1"/>
    <property type="molecule type" value="Genomic_DNA"/>
</dbReference>
<keyword evidence="3" id="KW-0677">Repeat</keyword>
<gene>
    <name evidence="10" type="ORF">Z043_105922</name>
</gene>
<dbReference type="Pfam" id="PF12872">
    <property type="entry name" value="OST-HTH"/>
    <property type="match status" value="2"/>
</dbReference>
<dbReference type="GO" id="GO:0030719">
    <property type="term" value="P:P granule organization"/>
    <property type="evidence" value="ECO:0007669"/>
    <property type="project" value="TreeGrafter"/>
</dbReference>
<evidence type="ECO:0000256" key="6">
    <source>
        <dbReference type="ARBA" id="ARBA00022884"/>
    </source>
</evidence>
<evidence type="ECO:0000256" key="3">
    <source>
        <dbReference type="ARBA" id="ARBA00022737"/>
    </source>
</evidence>
<comment type="subcellular location">
    <subcellularLocation>
        <location evidence="1">Cytoplasm</location>
    </subcellularLocation>
</comment>
<feature type="region of interest" description="Disordered" evidence="7">
    <location>
        <begin position="961"/>
        <end position="1005"/>
    </location>
</feature>
<dbReference type="SMART" id="SM00333">
    <property type="entry name" value="TUDOR"/>
    <property type="match status" value="2"/>
</dbReference>
<dbReference type="InterPro" id="IPR035437">
    <property type="entry name" value="SNase_OB-fold_sf"/>
</dbReference>